<name>A0A0D8JBW1_9BACT</name>
<protein>
    <recommendedName>
        <fullName evidence="3">Glycosyl hydrolase-like 10 domain-containing protein</fullName>
    </recommendedName>
</protein>
<evidence type="ECO:0000256" key="1">
    <source>
        <dbReference type="ARBA" id="ARBA00022729"/>
    </source>
</evidence>
<dbReference type="EMBL" id="JRHC01000001">
    <property type="protein sequence ID" value="KJF44480.1"/>
    <property type="molecule type" value="Genomic_DNA"/>
</dbReference>
<dbReference type="Pfam" id="PF02638">
    <property type="entry name" value="GHL10"/>
    <property type="match status" value="1"/>
</dbReference>
<dbReference type="InterPro" id="IPR017853">
    <property type="entry name" value="GH"/>
</dbReference>
<feature type="signal peptide" evidence="2">
    <location>
        <begin position="1"/>
        <end position="18"/>
    </location>
</feature>
<dbReference type="PANTHER" id="PTHR43405">
    <property type="entry name" value="GLYCOSYL HYDROLASE DIGH"/>
    <property type="match status" value="1"/>
</dbReference>
<dbReference type="OrthoDB" id="9773203at2"/>
<dbReference type="PANTHER" id="PTHR43405:SF1">
    <property type="entry name" value="GLYCOSYL HYDROLASE DIGH"/>
    <property type="match status" value="1"/>
</dbReference>
<comment type="caution">
    <text evidence="4">The sequence shown here is derived from an EMBL/GenBank/DDBJ whole genome shotgun (WGS) entry which is preliminary data.</text>
</comment>
<dbReference type="AlphaFoldDB" id="A0A0D8JBW1"/>
<proteinExistence type="predicted"/>
<feature type="domain" description="Glycosyl hydrolase-like 10" evidence="3">
    <location>
        <begin position="25"/>
        <end position="343"/>
    </location>
</feature>
<dbReference type="SUPFAM" id="SSF51445">
    <property type="entry name" value="(Trans)glycosidases"/>
    <property type="match status" value="1"/>
</dbReference>
<evidence type="ECO:0000313" key="5">
    <source>
        <dbReference type="Proteomes" id="UP000032544"/>
    </source>
</evidence>
<dbReference type="Gene3D" id="3.20.20.80">
    <property type="entry name" value="Glycosidases"/>
    <property type="match status" value="1"/>
</dbReference>
<evidence type="ECO:0000313" key="4">
    <source>
        <dbReference type="EMBL" id="KJF44480.1"/>
    </source>
</evidence>
<keyword evidence="1 2" id="KW-0732">Signal</keyword>
<evidence type="ECO:0000256" key="2">
    <source>
        <dbReference type="SAM" id="SignalP"/>
    </source>
</evidence>
<dbReference type="InterPro" id="IPR003790">
    <property type="entry name" value="GHL10"/>
</dbReference>
<gene>
    <name evidence="4" type="ORF">LH29_03045</name>
</gene>
<feature type="chain" id="PRO_5002330794" description="Glycosyl hydrolase-like 10 domain-containing protein" evidence="2">
    <location>
        <begin position="19"/>
        <end position="500"/>
    </location>
</feature>
<sequence>MKKLLVLLSACLFLSVIARTQPKYEFRAVWVATVVNIDWPSKPGLSTDVQKREIIDILNLHKSLGMNAIILQVRPAADAFYQSDLEPWSRYLTGVQGQAPLPFYDPLKFWIEECHKRGMELHAWLNPYRVAQNLDDPLSIDHIAFRHPDWILKYGNRLYFDPGLPQAREFVTDVVQDIVKRYDVDAIHFDDYFYPYPLKEEFPDTTSFKYYNRGFTAENKADWRRENVDITIKKLNDSIKATKPWVKFGISPFGVWRNKTDDPIGSDTKAGTTNYDHLYANIIKWQEEGWIDYTLPQLYWQIGHPTVDFQLLANWWKDHAYGRAMYIGQAPYKVSSTSQTKEWTEPDQLIKQIRILRSIPEIQGSSFYSSKWFNGDLLGLQDSLKLDYYKSPAIVPPMPWLDNKAPQPLVKINKRGRKIKWTPAETQNEMDKAWSYVLYLNEEGQKFDPDNCKYIYRITKDQEIKFDRINRKKKKYELRISVLDRLSNESRLSAPIKVKL</sequence>
<dbReference type="PATRIC" id="fig|1544798.3.peg.631"/>
<keyword evidence="5" id="KW-1185">Reference proteome</keyword>
<reference evidence="4 5" key="1">
    <citation type="submission" date="2014-09" db="EMBL/GenBank/DDBJ databases">
        <title>Draft Genome Sequence of Draconibacterium sp. JN14CK-3.</title>
        <authorList>
            <person name="Dong C."/>
            <person name="Lai Q."/>
            <person name="Shao Z."/>
        </authorList>
    </citation>
    <scope>NUCLEOTIDE SEQUENCE [LARGE SCALE GENOMIC DNA]</scope>
    <source>
        <strain evidence="4 5">JN14CK-3</strain>
    </source>
</reference>
<dbReference type="RefSeq" id="WP_045026035.1">
    <property type="nucleotide sequence ID" value="NZ_JRHC01000001.1"/>
</dbReference>
<dbReference type="Proteomes" id="UP000032544">
    <property type="component" value="Unassembled WGS sequence"/>
</dbReference>
<evidence type="ECO:0000259" key="3">
    <source>
        <dbReference type="Pfam" id="PF02638"/>
    </source>
</evidence>
<accession>A0A0D8JBW1</accession>
<dbReference type="InterPro" id="IPR052177">
    <property type="entry name" value="Divisome_Glycosyl_Hydrolase"/>
</dbReference>
<organism evidence="4 5">
    <name type="scientific">Draconibacterium sediminis</name>
    <dbReference type="NCBI Taxonomy" id="1544798"/>
    <lineage>
        <taxon>Bacteria</taxon>
        <taxon>Pseudomonadati</taxon>
        <taxon>Bacteroidota</taxon>
        <taxon>Bacteroidia</taxon>
        <taxon>Marinilabiliales</taxon>
        <taxon>Prolixibacteraceae</taxon>
        <taxon>Draconibacterium</taxon>
    </lineage>
</organism>